<keyword evidence="2" id="KW-0732">Signal</keyword>
<keyword evidence="4" id="KW-1185">Reference proteome</keyword>
<protein>
    <submittedName>
        <fullName evidence="3">Uncharacterized protein</fullName>
    </submittedName>
</protein>
<feature type="signal peptide" evidence="2">
    <location>
        <begin position="1"/>
        <end position="23"/>
    </location>
</feature>
<organism evidence="3 4">
    <name type="scientific">Rufibacter immobilis</name>
    <dbReference type="NCBI Taxonomy" id="1348778"/>
    <lineage>
        <taxon>Bacteria</taxon>
        <taxon>Pseudomonadati</taxon>
        <taxon>Bacteroidota</taxon>
        <taxon>Cytophagia</taxon>
        <taxon>Cytophagales</taxon>
        <taxon>Hymenobacteraceae</taxon>
        <taxon>Rufibacter</taxon>
    </lineage>
</organism>
<dbReference type="RefSeq" id="WP_148041256.1">
    <property type="nucleotide sequence ID" value="NZ_JBHMAD010000006.1"/>
</dbReference>
<comment type="caution">
    <text evidence="3">The sequence shown here is derived from an EMBL/GenBank/DDBJ whole genome shotgun (WGS) entry which is preliminary data.</text>
</comment>
<name>A0A3M9N480_9BACT</name>
<proteinExistence type="predicted"/>
<dbReference type="EMBL" id="RJJE01000002">
    <property type="protein sequence ID" value="RNI32546.1"/>
    <property type="molecule type" value="Genomic_DNA"/>
</dbReference>
<evidence type="ECO:0000256" key="2">
    <source>
        <dbReference type="SAM" id="SignalP"/>
    </source>
</evidence>
<dbReference type="Proteomes" id="UP000271010">
    <property type="component" value="Unassembled WGS sequence"/>
</dbReference>
<evidence type="ECO:0000256" key="1">
    <source>
        <dbReference type="SAM" id="MobiDB-lite"/>
    </source>
</evidence>
<gene>
    <name evidence="3" type="ORF">EFA69_04295</name>
</gene>
<evidence type="ECO:0000313" key="3">
    <source>
        <dbReference type="EMBL" id="RNI32546.1"/>
    </source>
</evidence>
<reference evidence="3 4" key="1">
    <citation type="submission" date="2018-11" db="EMBL/GenBank/DDBJ databases">
        <title>Rufibacter latericius sp. nov., isolated from water in Baiyang Lake.</title>
        <authorList>
            <person name="Yang Y."/>
        </authorList>
    </citation>
    <scope>NUCLEOTIDE SEQUENCE [LARGE SCALE GENOMIC DNA]</scope>
    <source>
        <strain evidence="3 4">MCC P1</strain>
    </source>
</reference>
<accession>A0A3M9N480</accession>
<feature type="region of interest" description="Disordered" evidence="1">
    <location>
        <begin position="50"/>
        <end position="71"/>
    </location>
</feature>
<evidence type="ECO:0000313" key="4">
    <source>
        <dbReference type="Proteomes" id="UP000271010"/>
    </source>
</evidence>
<feature type="chain" id="PRO_5018119225" evidence="2">
    <location>
        <begin position="24"/>
        <end position="71"/>
    </location>
</feature>
<sequence length="71" mass="8284">MKKYLLTLVLVAFAISFSPFATAAETALVKEELPFFKKKKKGVSSRYKHIKRNKKSYAKRHKSNNKKKSFF</sequence>
<dbReference type="AlphaFoldDB" id="A0A3M9N480"/>